<evidence type="ECO:0000313" key="2">
    <source>
        <dbReference type="Proteomes" id="UP000622166"/>
    </source>
</evidence>
<gene>
    <name evidence="1" type="ORF">GCM10010365_21630</name>
</gene>
<evidence type="ECO:0000313" key="1">
    <source>
        <dbReference type="EMBL" id="GGZ02568.1"/>
    </source>
</evidence>
<accession>A0A918UEZ9</accession>
<dbReference type="EMBL" id="BMVW01000003">
    <property type="protein sequence ID" value="GGZ02568.1"/>
    <property type="molecule type" value="Genomic_DNA"/>
</dbReference>
<reference evidence="1" key="1">
    <citation type="journal article" date="2014" name="Int. J. Syst. Evol. Microbiol.">
        <title>Complete genome sequence of Corynebacterium casei LMG S-19264T (=DSM 44701T), isolated from a smear-ripened cheese.</title>
        <authorList>
            <consortium name="US DOE Joint Genome Institute (JGI-PGF)"/>
            <person name="Walter F."/>
            <person name="Albersmeier A."/>
            <person name="Kalinowski J."/>
            <person name="Ruckert C."/>
        </authorList>
    </citation>
    <scope>NUCLEOTIDE SEQUENCE</scope>
    <source>
        <strain evidence="1">JCM 4815</strain>
    </source>
</reference>
<sequence>MRTSSKQLLVRAAARNNAEWCAAMSRSHGIPGEFGERAWTAPVRTPPYYPDAVTLVPGVDAAALVARIDTAVPGASVKDSFADLDGLAEAGFRVLFDARWIHRPARTPPPSPTPALSWTVVSDPDLLRAWALAWDDGNGDAALFRSELLDDPETFVLAGRSRGGGAHESGRVVAGAVASRGEQVVGISNVFAPDGGPDAAWPGVLGAVHRLFPTLPVVGYEHGEDLDAAMRHGFESLGPLRVWVQPAQD</sequence>
<name>A0A918UEZ9_9ACTN</name>
<keyword evidence="2" id="KW-1185">Reference proteome</keyword>
<reference evidence="1" key="2">
    <citation type="submission" date="2020-09" db="EMBL/GenBank/DDBJ databases">
        <authorList>
            <person name="Sun Q."/>
            <person name="Ohkuma M."/>
        </authorList>
    </citation>
    <scope>NUCLEOTIDE SEQUENCE</scope>
    <source>
        <strain evidence="1">JCM 4815</strain>
    </source>
</reference>
<protein>
    <submittedName>
        <fullName evidence="1">Uncharacterized protein</fullName>
    </submittedName>
</protein>
<dbReference type="AlphaFoldDB" id="A0A918UEZ9"/>
<dbReference type="RefSeq" id="WP_189857707.1">
    <property type="nucleotide sequence ID" value="NZ_BMVW01000003.1"/>
</dbReference>
<comment type="caution">
    <text evidence="1">The sequence shown here is derived from an EMBL/GenBank/DDBJ whole genome shotgun (WGS) entry which is preliminary data.</text>
</comment>
<dbReference type="Proteomes" id="UP000622166">
    <property type="component" value="Unassembled WGS sequence"/>
</dbReference>
<proteinExistence type="predicted"/>
<organism evidence="1 2">
    <name type="scientific">Streptomyces poonensis</name>
    <dbReference type="NCBI Taxonomy" id="68255"/>
    <lineage>
        <taxon>Bacteria</taxon>
        <taxon>Bacillati</taxon>
        <taxon>Actinomycetota</taxon>
        <taxon>Actinomycetes</taxon>
        <taxon>Kitasatosporales</taxon>
        <taxon>Streptomycetaceae</taxon>
        <taxon>Streptomyces</taxon>
    </lineage>
</organism>